<dbReference type="Gene3D" id="3.90.1140.10">
    <property type="entry name" value="Cyclic phosphodiesterase"/>
    <property type="match status" value="1"/>
</dbReference>
<dbReference type="AlphaFoldDB" id="A0A3N4LZV8"/>
<organism evidence="7 8">
    <name type="scientific">Terfezia boudieri ATCC MYA-4762</name>
    <dbReference type="NCBI Taxonomy" id="1051890"/>
    <lineage>
        <taxon>Eukaryota</taxon>
        <taxon>Fungi</taxon>
        <taxon>Dikarya</taxon>
        <taxon>Ascomycota</taxon>
        <taxon>Pezizomycotina</taxon>
        <taxon>Pezizomycetes</taxon>
        <taxon>Pezizales</taxon>
        <taxon>Pezizaceae</taxon>
        <taxon>Terfezia</taxon>
    </lineage>
</organism>
<dbReference type="Proteomes" id="UP000267821">
    <property type="component" value="Unassembled WGS sequence"/>
</dbReference>
<keyword evidence="3" id="KW-0456">Lyase</keyword>
<keyword evidence="8" id="KW-1185">Reference proteome</keyword>
<dbReference type="PANTHER" id="PTHR13522">
    <property type="entry name" value="U6 SNRNA PHOSPHODIESTERASE 1"/>
    <property type="match status" value="1"/>
</dbReference>
<name>A0A3N4LZV8_9PEZI</name>
<evidence type="ECO:0000256" key="1">
    <source>
        <dbReference type="ARBA" id="ARBA00022722"/>
    </source>
</evidence>
<dbReference type="Pfam" id="PF09749">
    <property type="entry name" value="HVSL"/>
    <property type="match status" value="1"/>
</dbReference>
<dbReference type="InParanoid" id="A0A3N4LZV8"/>
<gene>
    <name evidence="7" type="ORF">L211DRAFT_750099</name>
</gene>
<dbReference type="STRING" id="1051890.A0A3N4LZV8"/>
<feature type="non-terminal residue" evidence="7">
    <location>
        <position position="253"/>
    </location>
</feature>
<keyword evidence="1" id="KW-0540">Nuclease</keyword>
<evidence type="ECO:0000256" key="5">
    <source>
        <dbReference type="ARBA" id="ARBA00029543"/>
    </source>
</evidence>
<dbReference type="InterPro" id="IPR027521">
    <property type="entry name" value="Usb1"/>
</dbReference>
<proteinExistence type="predicted"/>
<dbReference type="OrthoDB" id="49151at2759"/>
<sequence length="253" mass="28767">LPPLPSRFHDLYVAAPRLAARDDPSLHGGRQRAIPHEVGNWPTFVFLEWHLNAAEFSLLSEVLTKLDRQDGKRKARHHTKGEGFVKAQFKLISSLVSDLGAEQPLHISLSRPNNLKTLERAQFVDLLEERIHKARLKPFGISFGNFEWVSNSDGTRWFFVMTAKSEENELSTLLRLTNSTFATYHQPALYSEHKSDNGFHVTIGWSLEAPEKELMKQLETETGNEFKTQLSQLTMKTAEVKIKIGNIIKALPL</sequence>
<protein>
    <recommendedName>
        <fullName evidence="5">U6 snRNA phosphodiesterase 1</fullName>
    </recommendedName>
    <alternativeName>
        <fullName evidence="6">3'-5' RNA exonuclease USB1</fullName>
    </alternativeName>
</protein>
<feature type="non-terminal residue" evidence="7">
    <location>
        <position position="1"/>
    </location>
</feature>
<dbReference type="GO" id="GO:0005634">
    <property type="term" value="C:nucleus"/>
    <property type="evidence" value="ECO:0007669"/>
    <property type="project" value="TreeGrafter"/>
</dbReference>
<evidence type="ECO:0000256" key="2">
    <source>
        <dbReference type="ARBA" id="ARBA00022801"/>
    </source>
</evidence>
<keyword evidence="2" id="KW-0378">Hydrolase</keyword>
<evidence type="ECO:0000256" key="6">
    <source>
        <dbReference type="ARBA" id="ARBA00030030"/>
    </source>
</evidence>
<dbReference type="PANTHER" id="PTHR13522:SF3">
    <property type="entry name" value="U6 SNRNA PHOSPHODIESTERASE 1"/>
    <property type="match status" value="1"/>
</dbReference>
<evidence type="ECO:0000256" key="3">
    <source>
        <dbReference type="ARBA" id="ARBA00023239"/>
    </source>
</evidence>
<evidence type="ECO:0000256" key="4">
    <source>
        <dbReference type="ARBA" id="ARBA00023242"/>
    </source>
</evidence>
<evidence type="ECO:0000313" key="7">
    <source>
        <dbReference type="EMBL" id="RPB27119.1"/>
    </source>
</evidence>
<reference evidence="7 8" key="1">
    <citation type="journal article" date="2018" name="Nat. Ecol. Evol.">
        <title>Pezizomycetes genomes reveal the molecular basis of ectomycorrhizal truffle lifestyle.</title>
        <authorList>
            <person name="Murat C."/>
            <person name="Payen T."/>
            <person name="Noel B."/>
            <person name="Kuo A."/>
            <person name="Morin E."/>
            <person name="Chen J."/>
            <person name="Kohler A."/>
            <person name="Krizsan K."/>
            <person name="Balestrini R."/>
            <person name="Da Silva C."/>
            <person name="Montanini B."/>
            <person name="Hainaut M."/>
            <person name="Levati E."/>
            <person name="Barry K.W."/>
            <person name="Belfiori B."/>
            <person name="Cichocki N."/>
            <person name="Clum A."/>
            <person name="Dockter R.B."/>
            <person name="Fauchery L."/>
            <person name="Guy J."/>
            <person name="Iotti M."/>
            <person name="Le Tacon F."/>
            <person name="Lindquist E.A."/>
            <person name="Lipzen A."/>
            <person name="Malagnac F."/>
            <person name="Mello A."/>
            <person name="Molinier V."/>
            <person name="Miyauchi S."/>
            <person name="Poulain J."/>
            <person name="Riccioni C."/>
            <person name="Rubini A."/>
            <person name="Sitrit Y."/>
            <person name="Splivallo R."/>
            <person name="Traeger S."/>
            <person name="Wang M."/>
            <person name="Zifcakova L."/>
            <person name="Wipf D."/>
            <person name="Zambonelli A."/>
            <person name="Paolocci F."/>
            <person name="Nowrousian M."/>
            <person name="Ottonello S."/>
            <person name="Baldrian P."/>
            <person name="Spatafora J.W."/>
            <person name="Henrissat B."/>
            <person name="Nagy L.G."/>
            <person name="Aury J.M."/>
            <person name="Wincker P."/>
            <person name="Grigoriev I.V."/>
            <person name="Bonfante P."/>
            <person name="Martin F.M."/>
        </authorList>
    </citation>
    <scope>NUCLEOTIDE SEQUENCE [LARGE SCALE GENOMIC DNA]</scope>
    <source>
        <strain evidence="7 8">ATCC MYA-4762</strain>
    </source>
</reference>
<evidence type="ECO:0000313" key="8">
    <source>
        <dbReference type="Proteomes" id="UP000267821"/>
    </source>
</evidence>
<accession>A0A3N4LZV8</accession>
<dbReference type="EMBL" id="ML121532">
    <property type="protein sequence ID" value="RPB27119.1"/>
    <property type="molecule type" value="Genomic_DNA"/>
</dbReference>
<keyword evidence="4" id="KW-0539">Nucleus</keyword>
<dbReference type="GO" id="GO:0000175">
    <property type="term" value="F:3'-5'-RNA exonuclease activity"/>
    <property type="evidence" value="ECO:0007669"/>
    <property type="project" value="TreeGrafter"/>
</dbReference>
<dbReference type="GO" id="GO:0016829">
    <property type="term" value="F:lyase activity"/>
    <property type="evidence" value="ECO:0007669"/>
    <property type="project" value="UniProtKB-KW"/>
</dbReference>
<dbReference type="GO" id="GO:0034477">
    <property type="term" value="P:U6 snRNA 3'-end processing"/>
    <property type="evidence" value="ECO:0007669"/>
    <property type="project" value="InterPro"/>
</dbReference>